<keyword evidence="3" id="KW-1185">Reference proteome</keyword>
<feature type="transmembrane region" description="Helical" evidence="1">
    <location>
        <begin position="45"/>
        <end position="62"/>
    </location>
</feature>
<dbReference type="EMBL" id="JAINUL010000001">
    <property type="protein sequence ID" value="MCC0099948.1"/>
    <property type="molecule type" value="Genomic_DNA"/>
</dbReference>
<keyword evidence="1" id="KW-0812">Transmembrane</keyword>
<evidence type="ECO:0000313" key="2">
    <source>
        <dbReference type="EMBL" id="MCC0099948.1"/>
    </source>
</evidence>
<proteinExistence type="predicted"/>
<reference evidence="2 3" key="1">
    <citation type="submission" date="2021-08" db="EMBL/GenBank/DDBJ databases">
        <title>Genomic Architecture of Streptomyces flavotricini NGL1 and Streptomyces erythrochromogenes HMS4 With Differential Plant Beneficial attributes and laccase production capabilities.</title>
        <authorList>
            <person name="Salwan R."/>
            <person name="Kaur R."/>
            <person name="Sharma V."/>
        </authorList>
    </citation>
    <scope>NUCLEOTIDE SEQUENCE [LARGE SCALE GENOMIC DNA]</scope>
    <source>
        <strain evidence="2 3">NGL1</strain>
    </source>
</reference>
<evidence type="ECO:0000313" key="3">
    <source>
        <dbReference type="Proteomes" id="UP001520654"/>
    </source>
</evidence>
<keyword evidence="1" id="KW-0472">Membrane</keyword>
<dbReference type="RefSeq" id="WP_229343061.1">
    <property type="nucleotide sequence ID" value="NZ_JAINUL010000001.1"/>
</dbReference>
<organism evidence="2 3">
    <name type="scientific">Streptomyces flavotricini</name>
    <dbReference type="NCBI Taxonomy" id="66888"/>
    <lineage>
        <taxon>Bacteria</taxon>
        <taxon>Bacillati</taxon>
        <taxon>Actinomycetota</taxon>
        <taxon>Actinomycetes</taxon>
        <taxon>Kitasatosporales</taxon>
        <taxon>Streptomycetaceae</taxon>
        <taxon>Streptomyces</taxon>
    </lineage>
</organism>
<keyword evidence="1" id="KW-1133">Transmembrane helix</keyword>
<dbReference type="Proteomes" id="UP001520654">
    <property type="component" value="Unassembled WGS sequence"/>
</dbReference>
<protein>
    <recommendedName>
        <fullName evidence="4">PH domain-containing protein</fullName>
    </recommendedName>
</protein>
<evidence type="ECO:0008006" key="4">
    <source>
        <dbReference type="Google" id="ProtNLM"/>
    </source>
</evidence>
<feature type="transmembrane region" description="Helical" evidence="1">
    <location>
        <begin position="16"/>
        <end position="33"/>
    </location>
</feature>
<accession>A0ABS8EFW3</accession>
<evidence type="ECO:0000256" key="1">
    <source>
        <dbReference type="SAM" id="Phobius"/>
    </source>
</evidence>
<name>A0ABS8EFW3_9ACTN</name>
<gene>
    <name evidence="2" type="ORF">K7B10_35240</name>
</gene>
<sequence>MPGPKHVEDRDWRGDAQAAAGISVLFPGLLVAVDAAAGCTHWQRVLLWTALGLTLFAVLWPTRVRAAPGLLTTRGLLHRRRVHTDRLVSVAWHDGVAQRLVLRDLDGNRLEVDPRVFAANPALWHLFEQGVRASLSLGTVTEGSDPLRRLSRLIDRQTVTTVFKVSGLDHR</sequence>
<comment type="caution">
    <text evidence="2">The sequence shown here is derived from an EMBL/GenBank/DDBJ whole genome shotgun (WGS) entry which is preliminary data.</text>
</comment>